<organism evidence="4 5">
    <name type="scientific">Frankia casuarinae (strain DSM 45818 / CECT 9043 / HFP020203 / CcI3)</name>
    <dbReference type="NCBI Taxonomy" id="106370"/>
    <lineage>
        <taxon>Bacteria</taxon>
        <taxon>Bacillati</taxon>
        <taxon>Actinomycetota</taxon>
        <taxon>Actinomycetes</taxon>
        <taxon>Frankiales</taxon>
        <taxon>Frankiaceae</taxon>
        <taxon>Frankia</taxon>
    </lineage>
</organism>
<name>Q2JG78_FRACC</name>
<keyword evidence="2" id="KW-0472">Membrane</keyword>
<keyword evidence="2" id="KW-0812">Transmembrane</keyword>
<dbReference type="SUPFAM" id="SSF53850">
    <property type="entry name" value="Periplasmic binding protein-like II"/>
    <property type="match status" value="1"/>
</dbReference>
<feature type="transmembrane region" description="Helical" evidence="2">
    <location>
        <begin position="36"/>
        <end position="55"/>
    </location>
</feature>
<evidence type="ECO:0000256" key="2">
    <source>
        <dbReference type="SAM" id="Phobius"/>
    </source>
</evidence>
<keyword evidence="5" id="KW-1185">Reference proteome</keyword>
<dbReference type="InterPro" id="IPR050682">
    <property type="entry name" value="ModA/WtpA"/>
</dbReference>
<proteinExistence type="predicted"/>
<dbReference type="Gene3D" id="3.40.50.410">
    <property type="entry name" value="von Willebrand factor, type A domain"/>
    <property type="match status" value="1"/>
</dbReference>
<feature type="region of interest" description="Disordered" evidence="1">
    <location>
        <begin position="1"/>
        <end position="31"/>
    </location>
</feature>
<dbReference type="AlphaFoldDB" id="Q2JG78"/>
<dbReference type="PANTHER" id="PTHR30632">
    <property type="entry name" value="MOLYBDATE-BINDING PERIPLASMIC PROTEIN"/>
    <property type="match status" value="1"/>
</dbReference>
<dbReference type="KEGG" id="fra:Francci3_0327"/>
<dbReference type="Pfam" id="PF13531">
    <property type="entry name" value="SBP_bac_11"/>
    <property type="match status" value="1"/>
</dbReference>
<sequence>MSDARHRSRRNRFRGGASHHGASRYGGSRAGGRGRAVTVGLGIVSGAALLVLGALTATGIGFAARAAWDAGSAGECADGGERATLTITTAPALAAPISRLAADFDRQRAGAEGSAGPCVTLAVSVVASDRVLDTLSRPESPDSPGPPDVWIPESADWLELGQESDPVTAKLPAKATTIAGSPVVIAMPRLMAQRLGWPEHHVTWAELAAAAGEADFWTHRGEPQWGDFRFAMANPEHSAAALRAVIATVGAARGLTAAEMTTGTFDQDRAAQLTVLRQERSIDWLPEYDQQLFDSVRTGGTENGAAGSAPSAFPALEADVIAYNRSLTSQNGNPPTTTLVASYPSDGMFTATVPYIVLKKTASSSSRRAAADAFAAFLRGDAGRAALSGAGFRTPTELAGHDDPGGLAGTLNATDGVRSVPPKLASTDASDSTLGTARRFFRHARQRGATLVALDSSGSMAEPVPGTDPSRTRLQAAVETSLAGLRLFAPDSQVGLWRFSGEQGAQGVQGYRDLVPMAALNAPGRGGTHRDELIAAQAGIVPGGATDLYATTLAAFRFLTQHYVPGRLNQVVILTDGRDTNRGAAAPSLDSLIEQLHAEYDPKRPVAIIMIAYSNDADLTALSRIAAATAGRSYLRPDPSQVVDIYLDALTRVRP</sequence>
<dbReference type="HOGENOM" id="CLU_018489_2_0_11"/>
<reference evidence="4 5" key="1">
    <citation type="journal article" date="2007" name="Genome Res.">
        <title>Genome characteristics of facultatively symbiotic Frankia sp. strains reflect host range and host plant biogeography.</title>
        <authorList>
            <person name="Normand P."/>
            <person name="Lapierre P."/>
            <person name="Tisa L.S."/>
            <person name="Gogarten J.P."/>
            <person name="Alloisio N."/>
            <person name="Bagnarol E."/>
            <person name="Bassi C.A."/>
            <person name="Berry A.M."/>
            <person name="Bickhart D.M."/>
            <person name="Choisne N."/>
            <person name="Couloux A."/>
            <person name="Cournoyer B."/>
            <person name="Cruveiller S."/>
            <person name="Daubin V."/>
            <person name="Demange N."/>
            <person name="Francino M.P."/>
            <person name="Goltsman E."/>
            <person name="Huang Y."/>
            <person name="Kopp O.R."/>
            <person name="Labarre L."/>
            <person name="Lapidus A."/>
            <person name="Lavire C."/>
            <person name="Marechal J."/>
            <person name="Martinez M."/>
            <person name="Mastronunzio J.E."/>
            <person name="Mullin B.C."/>
            <person name="Niemann J."/>
            <person name="Pujic P."/>
            <person name="Rawnsley T."/>
            <person name="Rouy Z."/>
            <person name="Schenowitz C."/>
            <person name="Sellstedt A."/>
            <person name="Tavares F."/>
            <person name="Tomkins J.P."/>
            <person name="Vallenet D."/>
            <person name="Valverde C."/>
            <person name="Wall L.G."/>
            <person name="Wang Y."/>
            <person name="Medigue C."/>
            <person name="Benson D.R."/>
        </authorList>
    </citation>
    <scope>NUCLEOTIDE SEQUENCE [LARGE SCALE GENOMIC DNA]</scope>
    <source>
        <strain evidence="5">DSM 45818 / CECT 9043 / CcI3</strain>
    </source>
</reference>
<dbReference type="Proteomes" id="UP000001937">
    <property type="component" value="Chromosome"/>
</dbReference>
<dbReference type="GO" id="GO:0030973">
    <property type="term" value="F:molybdate ion binding"/>
    <property type="evidence" value="ECO:0007669"/>
    <property type="project" value="TreeGrafter"/>
</dbReference>
<protein>
    <submittedName>
        <fullName evidence="4">von Willebrand factor, type A</fullName>
    </submittedName>
</protein>
<dbReference type="InterPro" id="IPR002035">
    <property type="entry name" value="VWF_A"/>
</dbReference>
<accession>Q2JG78</accession>
<dbReference type="STRING" id="106370.Francci3_0327"/>
<dbReference type="PROSITE" id="PS50234">
    <property type="entry name" value="VWFA"/>
    <property type="match status" value="1"/>
</dbReference>
<feature type="domain" description="VWFA" evidence="3">
    <location>
        <begin position="449"/>
        <end position="650"/>
    </location>
</feature>
<keyword evidence="2" id="KW-1133">Transmembrane helix</keyword>
<dbReference type="GO" id="GO:0015689">
    <property type="term" value="P:molybdate ion transport"/>
    <property type="evidence" value="ECO:0007669"/>
    <property type="project" value="TreeGrafter"/>
</dbReference>
<dbReference type="EMBL" id="CP000249">
    <property type="protein sequence ID" value="ABD09714.1"/>
    <property type="molecule type" value="Genomic_DNA"/>
</dbReference>
<dbReference type="eggNOG" id="COG2304">
    <property type="taxonomic scope" value="Bacteria"/>
</dbReference>
<evidence type="ECO:0000313" key="4">
    <source>
        <dbReference type="EMBL" id="ABD09714.1"/>
    </source>
</evidence>
<dbReference type="PANTHER" id="PTHR30632:SF0">
    <property type="entry name" value="SULFATE-BINDING PROTEIN"/>
    <property type="match status" value="1"/>
</dbReference>
<dbReference type="SMART" id="SM00327">
    <property type="entry name" value="VWA"/>
    <property type="match status" value="1"/>
</dbReference>
<dbReference type="SUPFAM" id="SSF53300">
    <property type="entry name" value="vWA-like"/>
    <property type="match status" value="1"/>
</dbReference>
<evidence type="ECO:0000256" key="1">
    <source>
        <dbReference type="SAM" id="MobiDB-lite"/>
    </source>
</evidence>
<dbReference type="InterPro" id="IPR036465">
    <property type="entry name" value="vWFA_dom_sf"/>
</dbReference>
<feature type="compositionally biased region" description="Basic residues" evidence="1">
    <location>
        <begin position="1"/>
        <end position="13"/>
    </location>
</feature>
<dbReference type="RefSeq" id="WP_011434792.1">
    <property type="nucleotide sequence ID" value="NC_007777.1"/>
</dbReference>
<gene>
    <name evidence="4" type="ordered locus">Francci3_0327</name>
</gene>
<evidence type="ECO:0000313" key="5">
    <source>
        <dbReference type="Proteomes" id="UP000001937"/>
    </source>
</evidence>
<evidence type="ECO:0000259" key="3">
    <source>
        <dbReference type="PROSITE" id="PS50234"/>
    </source>
</evidence>